<comment type="caution">
    <text evidence="1">The sequence shown here is derived from an EMBL/GenBank/DDBJ whole genome shotgun (WGS) entry which is preliminary data.</text>
</comment>
<gene>
    <name evidence="1" type="ORF">KDL01_37840</name>
</gene>
<dbReference type="EMBL" id="JAGSOG010000376">
    <property type="protein sequence ID" value="MBR7839090.1"/>
    <property type="molecule type" value="Genomic_DNA"/>
</dbReference>
<evidence type="ECO:0000313" key="2">
    <source>
        <dbReference type="Proteomes" id="UP000675781"/>
    </source>
</evidence>
<protein>
    <submittedName>
        <fullName evidence="1">Nucleotidyltransferase domain-containing protein</fullName>
    </submittedName>
</protein>
<dbReference type="Proteomes" id="UP000675781">
    <property type="component" value="Unassembled WGS sequence"/>
</dbReference>
<keyword evidence="2" id="KW-1185">Reference proteome</keyword>
<organism evidence="1 2">
    <name type="scientific">Actinospica durhamensis</name>
    <dbReference type="NCBI Taxonomy" id="1508375"/>
    <lineage>
        <taxon>Bacteria</taxon>
        <taxon>Bacillati</taxon>
        <taxon>Actinomycetota</taxon>
        <taxon>Actinomycetes</taxon>
        <taxon>Catenulisporales</taxon>
        <taxon>Actinospicaceae</taxon>
        <taxon>Actinospica</taxon>
    </lineage>
</organism>
<dbReference type="AlphaFoldDB" id="A0A941EVK3"/>
<accession>A0A941EVK3</accession>
<dbReference type="InterPro" id="IPR043519">
    <property type="entry name" value="NT_sf"/>
</dbReference>
<dbReference type="RefSeq" id="WP_212533532.1">
    <property type="nucleotide sequence ID" value="NZ_JAGSOG010000376.1"/>
</dbReference>
<dbReference type="Gene3D" id="3.30.460.10">
    <property type="entry name" value="Beta Polymerase, domain 2"/>
    <property type="match status" value="1"/>
</dbReference>
<reference evidence="1" key="1">
    <citation type="submission" date="2021-04" db="EMBL/GenBank/DDBJ databases">
        <title>Genome based classification of Actinospica acidithermotolerans sp. nov., an actinobacterium isolated from an Indonesian hot spring.</title>
        <authorList>
            <person name="Kusuma A.B."/>
            <person name="Putra K.E."/>
            <person name="Nafisah S."/>
            <person name="Loh J."/>
            <person name="Nouioui I."/>
            <person name="Goodfellow M."/>
        </authorList>
    </citation>
    <scope>NUCLEOTIDE SEQUENCE</scope>
    <source>
        <strain evidence="1">CSCA 57</strain>
    </source>
</reference>
<evidence type="ECO:0000313" key="1">
    <source>
        <dbReference type="EMBL" id="MBR7839090.1"/>
    </source>
</evidence>
<name>A0A941EVK3_9ACTN</name>
<proteinExistence type="predicted"/>
<sequence>MDQDPVIDARALVEELFPQARWAVLAGSVITAHRTAGSDLEIVVLLPTGDPQAPHRDSRHFRGWPVESFVHDEQTLAHYLAKELRLRKPSLHRMVARSVVLVGDPSRWRAECDGALADGPAPLTAAEHDYARYGLTDLLDDLAHAVDPGEKTVIAATAWTAAAQQALAFDGRWAGNGKWLLRELRELDRGLADRWLAAFGDPEAIDAVAREVLDRAGGPLFDGFRAAGERPSG</sequence>